<evidence type="ECO:0000313" key="1">
    <source>
        <dbReference type="EMBL" id="KKL54896.1"/>
    </source>
</evidence>
<dbReference type="AlphaFoldDB" id="A0A0F9DM50"/>
<proteinExistence type="predicted"/>
<protein>
    <submittedName>
        <fullName evidence="1">Uncharacterized protein</fullName>
    </submittedName>
</protein>
<organism evidence="1">
    <name type="scientific">marine sediment metagenome</name>
    <dbReference type="NCBI Taxonomy" id="412755"/>
    <lineage>
        <taxon>unclassified sequences</taxon>
        <taxon>metagenomes</taxon>
        <taxon>ecological metagenomes</taxon>
    </lineage>
</organism>
<sequence>MRRLTYRSSMTRPVGAIGWEAIRTVREGGYIIFRGDKWREDALLPWVGQTVFLWTDGAFMNIYEGGFDGQNRVVAYWSKPICTLGE</sequence>
<dbReference type="EMBL" id="LAZR01031035">
    <property type="protein sequence ID" value="KKL54896.1"/>
    <property type="molecule type" value="Genomic_DNA"/>
</dbReference>
<comment type="caution">
    <text evidence="1">The sequence shown here is derived from an EMBL/GenBank/DDBJ whole genome shotgun (WGS) entry which is preliminary data.</text>
</comment>
<accession>A0A0F9DM50</accession>
<reference evidence="1" key="1">
    <citation type="journal article" date="2015" name="Nature">
        <title>Complex archaea that bridge the gap between prokaryotes and eukaryotes.</title>
        <authorList>
            <person name="Spang A."/>
            <person name="Saw J.H."/>
            <person name="Jorgensen S.L."/>
            <person name="Zaremba-Niedzwiedzka K."/>
            <person name="Martijn J."/>
            <person name="Lind A.E."/>
            <person name="van Eijk R."/>
            <person name="Schleper C."/>
            <person name="Guy L."/>
            <person name="Ettema T.J."/>
        </authorList>
    </citation>
    <scope>NUCLEOTIDE SEQUENCE</scope>
</reference>
<gene>
    <name evidence="1" type="ORF">LCGC14_2260790</name>
</gene>
<name>A0A0F9DM50_9ZZZZ</name>